<dbReference type="OrthoDB" id="8538786at2"/>
<evidence type="ECO:0000256" key="3">
    <source>
        <dbReference type="ARBA" id="ARBA00022475"/>
    </source>
</evidence>
<dbReference type="Pfam" id="PF13440">
    <property type="entry name" value="Polysacc_synt_3"/>
    <property type="match status" value="1"/>
</dbReference>
<feature type="transmembrane region" description="Helical" evidence="7">
    <location>
        <begin position="179"/>
        <end position="200"/>
    </location>
</feature>
<evidence type="ECO:0000313" key="8">
    <source>
        <dbReference type="EMBL" id="GAU07616.1"/>
    </source>
</evidence>
<accession>A0A194AEU0</accession>
<keyword evidence="6 7" id="KW-0472">Membrane</keyword>
<evidence type="ECO:0000256" key="6">
    <source>
        <dbReference type="ARBA" id="ARBA00023136"/>
    </source>
</evidence>
<dbReference type="CDD" id="cd13127">
    <property type="entry name" value="MATE_tuaB_like"/>
    <property type="match status" value="1"/>
</dbReference>
<reference evidence="9" key="1">
    <citation type="submission" date="2016-06" db="EMBL/GenBank/DDBJ databases">
        <title>Draft genome sequence of Desulfoplanes formicivorans strain Pf12B.</title>
        <authorList>
            <person name="Watanabe M."/>
            <person name="Kojima H."/>
            <person name="Fukui M."/>
        </authorList>
    </citation>
    <scope>NUCLEOTIDE SEQUENCE [LARGE SCALE GENOMIC DNA]</scope>
    <source>
        <strain evidence="9">Pf12B</strain>
    </source>
</reference>
<evidence type="ECO:0000256" key="4">
    <source>
        <dbReference type="ARBA" id="ARBA00022692"/>
    </source>
</evidence>
<keyword evidence="4 7" id="KW-0812">Transmembrane</keyword>
<evidence type="ECO:0000256" key="1">
    <source>
        <dbReference type="ARBA" id="ARBA00004651"/>
    </source>
</evidence>
<proteinExistence type="inferred from homology"/>
<sequence length="482" mass="53153">MTLNNNSYQHKIFFGALFMLTGGLGKNIIAFGVNLILARLLTPSDFGSVAIVVSIISILKIFAELGTSVALVQRKTITLKIKDSAFTATLVVTLTFIIILWISANTISNYFNNKVLKDLIHIAAFSYVFLGIFSLYRSLLLRDLRYKAISVIEFIGVIISSVVTVSLACFNIGPSSIVWGQLASAGCLLFLGFALTRYVPKSLGDWSSLKELFSFGIWVSLSRVLGNASGQFDKFIIGKLIDPGTLGGYYLAQKIVMILPSIFTGVIDQVMLPIYSQWQDSPSRIEKGYWKGLRISALLVLPAMALLAAIAHPLIYLLLGQAWCNIVPLIQIFCIFGAIQGLGGGIFGSVIYASGKPQTMILVNAFRIIMLPLCVFIGSFSGILGISYGMVAFGIIGRLFNQYILTRIFNFKFSLFFSTIALPITINIVIYFLTIKISLLSNNLILSLFISSLFFTLCYIVTICILFTDDFLFIKNSLLTRR</sequence>
<dbReference type="PANTHER" id="PTHR30250:SF10">
    <property type="entry name" value="LIPOPOLYSACCHARIDE BIOSYNTHESIS PROTEIN WZXC"/>
    <property type="match status" value="1"/>
</dbReference>
<evidence type="ECO:0000256" key="5">
    <source>
        <dbReference type="ARBA" id="ARBA00022989"/>
    </source>
</evidence>
<dbReference type="AlphaFoldDB" id="A0A194AEU0"/>
<feature type="transmembrane region" description="Helical" evidence="7">
    <location>
        <begin position="12"/>
        <end position="37"/>
    </location>
</feature>
<feature type="transmembrane region" description="Helical" evidence="7">
    <location>
        <begin position="330"/>
        <end position="353"/>
    </location>
</feature>
<feature type="transmembrane region" description="Helical" evidence="7">
    <location>
        <begin position="413"/>
        <end position="433"/>
    </location>
</feature>
<dbReference type="RefSeq" id="WP_069857103.1">
    <property type="nucleotide sequence ID" value="NZ_BDFE01000004.1"/>
</dbReference>
<dbReference type="PANTHER" id="PTHR30250">
    <property type="entry name" value="PST FAMILY PREDICTED COLANIC ACID TRANSPORTER"/>
    <property type="match status" value="1"/>
</dbReference>
<dbReference type="GO" id="GO:0005886">
    <property type="term" value="C:plasma membrane"/>
    <property type="evidence" value="ECO:0007669"/>
    <property type="project" value="UniProtKB-SubCell"/>
</dbReference>
<dbReference type="Proteomes" id="UP000095200">
    <property type="component" value="Unassembled WGS sequence"/>
</dbReference>
<keyword evidence="3" id="KW-1003">Cell membrane</keyword>
<evidence type="ECO:0000313" key="9">
    <source>
        <dbReference type="Proteomes" id="UP000095200"/>
    </source>
</evidence>
<keyword evidence="5 7" id="KW-1133">Transmembrane helix</keyword>
<comment type="subcellular location">
    <subcellularLocation>
        <location evidence="1">Cell membrane</location>
        <topology evidence="1">Multi-pass membrane protein</topology>
    </subcellularLocation>
</comment>
<keyword evidence="9" id="KW-1185">Reference proteome</keyword>
<evidence type="ECO:0000256" key="2">
    <source>
        <dbReference type="ARBA" id="ARBA00007430"/>
    </source>
</evidence>
<feature type="transmembrane region" description="Helical" evidence="7">
    <location>
        <begin position="295"/>
        <end position="318"/>
    </location>
</feature>
<feature type="transmembrane region" description="Helical" evidence="7">
    <location>
        <begin position="445"/>
        <end position="468"/>
    </location>
</feature>
<dbReference type="InterPro" id="IPR050833">
    <property type="entry name" value="Poly_Biosynth_Transport"/>
</dbReference>
<feature type="transmembrane region" description="Helical" evidence="7">
    <location>
        <begin position="151"/>
        <end position="173"/>
    </location>
</feature>
<comment type="caution">
    <text evidence="8">The sequence shown here is derived from an EMBL/GenBank/DDBJ whole genome shotgun (WGS) entry which is preliminary data.</text>
</comment>
<dbReference type="EMBL" id="BDFE01000004">
    <property type="protein sequence ID" value="GAU07616.1"/>
    <property type="molecule type" value="Genomic_DNA"/>
</dbReference>
<comment type="similarity">
    <text evidence="2">Belongs to the polysaccharide synthase family.</text>
</comment>
<evidence type="ECO:0000256" key="7">
    <source>
        <dbReference type="SAM" id="Phobius"/>
    </source>
</evidence>
<dbReference type="STRING" id="1592317.DPF_0306"/>
<feature type="transmembrane region" description="Helical" evidence="7">
    <location>
        <begin position="49"/>
        <end position="72"/>
    </location>
</feature>
<name>A0A194AEU0_9BACT</name>
<feature type="transmembrane region" description="Helical" evidence="7">
    <location>
        <begin position="250"/>
        <end position="275"/>
    </location>
</feature>
<gene>
    <name evidence="8" type="ORF">DPF_0306</name>
</gene>
<feature type="transmembrane region" description="Helical" evidence="7">
    <location>
        <begin position="365"/>
        <end position="393"/>
    </location>
</feature>
<feature type="transmembrane region" description="Helical" evidence="7">
    <location>
        <begin position="119"/>
        <end position="139"/>
    </location>
</feature>
<protein>
    <submittedName>
        <fullName evidence="8">Lipopolysaccharide biosynthesis protein</fullName>
    </submittedName>
</protein>
<feature type="transmembrane region" description="Helical" evidence="7">
    <location>
        <begin position="84"/>
        <end position="104"/>
    </location>
</feature>
<organism evidence="8 9">
    <name type="scientific">Desulfoplanes formicivorans</name>
    <dbReference type="NCBI Taxonomy" id="1592317"/>
    <lineage>
        <taxon>Bacteria</taxon>
        <taxon>Pseudomonadati</taxon>
        <taxon>Thermodesulfobacteriota</taxon>
        <taxon>Desulfovibrionia</taxon>
        <taxon>Desulfovibrionales</taxon>
        <taxon>Desulfoplanaceae</taxon>
        <taxon>Desulfoplanes</taxon>
    </lineage>
</organism>